<evidence type="ECO:0000256" key="4">
    <source>
        <dbReference type="ARBA" id="ARBA00022670"/>
    </source>
</evidence>
<evidence type="ECO:0000256" key="3">
    <source>
        <dbReference type="ARBA" id="ARBA00009045"/>
    </source>
</evidence>
<dbReference type="Proteomes" id="UP000298327">
    <property type="component" value="Unassembled WGS sequence"/>
</dbReference>
<comment type="caution">
    <text evidence="10">Lacks conserved residue(s) required for the propagation of feature annotation.</text>
</comment>
<dbReference type="Pfam" id="PF01694">
    <property type="entry name" value="Rhomboid"/>
    <property type="match status" value="1"/>
</dbReference>
<dbReference type="OrthoDB" id="1932925at2759"/>
<feature type="transmembrane region" description="Helical" evidence="10">
    <location>
        <begin position="1194"/>
        <end position="1212"/>
    </location>
</feature>
<feature type="transmembrane region" description="Helical" evidence="10">
    <location>
        <begin position="736"/>
        <end position="755"/>
    </location>
</feature>
<evidence type="ECO:0000256" key="5">
    <source>
        <dbReference type="ARBA" id="ARBA00022692"/>
    </source>
</evidence>
<feature type="transmembrane region" description="Helical" evidence="10">
    <location>
        <begin position="767"/>
        <end position="786"/>
    </location>
</feature>
<comment type="caution">
    <text evidence="14">The sequence shown here is derived from an EMBL/GenBank/DDBJ whole genome shotgun (WGS) entry which is preliminary data.</text>
</comment>
<keyword evidence="7 10" id="KW-0720">Serine protease</keyword>
<dbReference type="InterPro" id="IPR012419">
    <property type="entry name" value="Cas1_AcylTrans_dom"/>
</dbReference>
<feature type="transmembrane region" description="Helical" evidence="10">
    <location>
        <begin position="1482"/>
        <end position="1504"/>
    </location>
</feature>
<evidence type="ECO:0000259" key="13">
    <source>
        <dbReference type="Pfam" id="PF07779"/>
    </source>
</evidence>
<comment type="function">
    <text evidence="10">Serine protease involved in intramembrane proteolysis.</text>
</comment>
<dbReference type="EMBL" id="SEOQ01000164">
    <property type="protein sequence ID" value="TFY68369.1"/>
    <property type="molecule type" value="Genomic_DNA"/>
</dbReference>
<dbReference type="PANTHER" id="PTHR22936">
    <property type="entry name" value="RHOMBOID-RELATED"/>
    <property type="match status" value="1"/>
</dbReference>
<feature type="region of interest" description="Disordered" evidence="11">
    <location>
        <begin position="1622"/>
        <end position="1648"/>
    </location>
</feature>
<dbReference type="GO" id="GO:0016020">
    <property type="term" value="C:membrane"/>
    <property type="evidence" value="ECO:0007669"/>
    <property type="project" value="UniProtKB-SubCell"/>
</dbReference>
<reference evidence="14 15" key="1">
    <citation type="submission" date="2019-02" db="EMBL/GenBank/DDBJ databases">
        <title>Genome sequencing of the rare red list fungi Dentipellis fragilis.</title>
        <authorList>
            <person name="Buettner E."/>
            <person name="Kellner H."/>
        </authorList>
    </citation>
    <scope>NUCLEOTIDE SEQUENCE [LARGE SCALE GENOMIC DNA]</scope>
    <source>
        <strain evidence="14 15">DSM 105465</strain>
    </source>
</reference>
<organism evidence="14 15">
    <name type="scientific">Dentipellis fragilis</name>
    <dbReference type="NCBI Taxonomy" id="205917"/>
    <lineage>
        <taxon>Eukaryota</taxon>
        <taxon>Fungi</taxon>
        <taxon>Dikarya</taxon>
        <taxon>Basidiomycota</taxon>
        <taxon>Agaricomycotina</taxon>
        <taxon>Agaricomycetes</taxon>
        <taxon>Russulales</taxon>
        <taxon>Hericiaceae</taxon>
        <taxon>Dentipellis</taxon>
    </lineage>
</organism>
<feature type="transmembrane region" description="Helical" evidence="10">
    <location>
        <begin position="851"/>
        <end position="873"/>
    </location>
</feature>
<feature type="transmembrane region" description="Helical" evidence="10">
    <location>
        <begin position="1585"/>
        <end position="1602"/>
    </location>
</feature>
<evidence type="ECO:0000259" key="12">
    <source>
        <dbReference type="Pfam" id="PF01694"/>
    </source>
</evidence>
<feature type="transmembrane region" description="Helical" evidence="10">
    <location>
        <begin position="1322"/>
        <end position="1340"/>
    </location>
</feature>
<feature type="domain" description="Cas1p 10 TM acyl transferase" evidence="13">
    <location>
        <begin position="1238"/>
        <end position="1615"/>
    </location>
</feature>
<evidence type="ECO:0000256" key="10">
    <source>
        <dbReference type="RuleBase" id="RU362115"/>
    </source>
</evidence>
<keyword evidence="5 10" id="KW-0812">Transmembrane</keyword>
<feature type="transmembrane region" description="Helical" evidence="10">
    <location>
        <begin position="1375"/>
        <end position="1393"/>
    </location>
</feature>
<feature type="transmembrane region" description="Helical" evidence="10">
    <location>
        <begin position="798"/>
        <end position="814"/>
    </location>
</feature>
<comment type="similarity">
    <text evidence="3 10">Belongs to the peptidase S54 family.</text>
</comment>
<feature type="transmembrane region" description="Helical" evidence="10">
    <location>
        <begin position="1448"/>
        <end position="1470"/>
    </location>
</feature>
<accession>A0A4Y9Z4V5</accession>
<feature type="transmembrane region" description="Helical" evidence="10">
    <location>
        <begin position="599"/>
        <end position="619"/>
    </location>
</feature>
<keyword evidence="6 10" id="KW-0378">Hydrolase</keyword>
<keyword evidence="9 10" id="KW-0472">Membrane</keyword>
<protein>
    <recommendedName>
        <fullName evidence="10">Rhomboid-type serine protease</fullName>
        <ecNumber evidence="10">3.4.21.105</ecNumber>
    </recommendedName>
</protein>
<dbReference type="GO" id="GO:0006508">
    <property type="term" value="P:proteolysis"/>
    <property type="evidence" value="ECO:0007669"/>
    <property type="project" value="UniProtKB-KW"/>
</dbReference>
<proteinExistence type="inferred from homology"/>
<evidence type="ECO:0000256" key="8">
    <source>
        <dbReference type="ARBA" id="ARBA00022989"/>
    </source>
</evidence>
<comment type="catalytic activity">
    <reaction evidence="1 10">
        <text>Cleaves type-1 transmembrane domains using a catalytic dyad composed of serine and histidine that are contributed by different transmembrane domains.</text>
        <dbReference type="EC" id="3.4.21.105"/>
    </reaction>
</comment>
<feature type="domain" description="Peptidase S54 rhomboid" evidence="12">
    <location>
        <begin position="700"/>
        <end position="837"/>
    </location>
</feature>
<evidence type="ECO:0000313" key="14">
    <source>
        <dbReference type="EMBL" id="TFY68369.1"/>
    </source>
</evidence>
<comment type="subcellular location">
    <subcellularLocation>
        <location evidence="2 10">Membrane</location>
        <topology evidence="2 10">Multi-pass membrane protein</topology>
    </subcellularLocation>
</comment>
<feature type="transmembrane region" description="Helical" evidence="10">
    <location>
        <begin position="1405"/>
        <end position="1428"/>
    </location>
</feature>
<feature type="transmembrane region" description="Helical" evidence="10">
    <location>
        <begin position="702"/>
        <end position="724"/>
    </location>
</feature>
<dbReference type="SUPFAM" id="SSF144091">
    <property type="entry name" value="Rhomboid-like"/>
    <property type="match status" value="1"/>
</dbReference>
<keyword evidence="4 10" id="KW-0645">Protease</keyword>
<dbReference type="Pfam" id="PF07366">
    <property type="entry name" value="SnoaL"/>
    <property type="match status" value="1"/>
</dbReference>
<feature type="transmembrane region" description="Helical" evidence="10">
    <location>
        <begin position="820"/>
        <end position="839"/>
    </location>
</feature>
<dbReference type="SUPFAM" id="SSF54427">
    <property type="entry name" value="NTF2-like"/>
    <property type="match status" value="1"/>
</dbReference>
<gene>
    <name evidence="14" type="ORF">EVG20_g3591</name>
</gene>
<dbReference type="Pfam" id="PF07779">
    <property type="entry name" value="Cas1_AcylT"/>
    <property type="match status" value="1"/>
</dbReference>
<dbReference type="InterPro" id="IPR032710">
    <property type="entry name" value="NTF2-like_dom_sf"/>
</dbReference>
<evidence type="ECO:0000256" key="9">
    <source>
        <dbReference type="ARBA" id="ARBA00023136"/>
    </source>
</evidence>
<dbReference type="GO" id="GO:0004252">
    <property type="term" value="F:serine-type endopeptidase activity"/>
    <property type="evidence" value="ECO:0007669"/>
    <property type="project" value="InterPro"/>
</dbReference>
<evidence type="ECO:0000256" key="6">
    <source>
        <dbReference type="ARBA" id="ARBA00022801"/>
    </source>
</evidence>
<dbReference type="InterPro" id="IPR002610">
    <property type="entry name" value="Peptidase_S54_rhomboid-like"/>
</dbReference>
<feature type="compositionally biased region" description="Polar residues" evidence="11">
    <location>
        <begin position="1622"/>
        <end position="1637"/>
    </location>
</feature>
<dbReference type="Gene3D" id="3.10.450.50">
    <property type="match status" value="1"/>
</dbReference>
<evidence type="ECO:0000256" key="7">
    <source>
        <dbReference type="ARBA" id="ARBA00022825"/>
    </source>
</evidence>
<sequence>MSRIFRNSVDSIGVRAPLLVCLISEDHAEWCEQFSQEGYTVFHVVYPSTLASLAEALESTAEFVHNSGRDWGLLTYALLQDDVLTIPNLLGKSGLDGLKACVHFNPLSEKGESILIRDVRGKFVPTVVHISSAQEKLHASLQLLATSDAQVHVLSPSEPPPVAVYSYPMVPAFPPFPFLTKAPVSIVAGEKLTIDPYVRSAMSLAHSRTLELLKRRLGPYYNLEQLWEKHTYYEFVERDAPKTITTMVETPYVNHVPNMTGGVGHDDLTRFYKYHFTQVSPPDTEMITVSRTVGADRIIDEMIFKGTHTTEIDYLLPGVKPTGKPFEIALVGVVAFRGDKLTFEHLYWDQASLLVQVGLLDPKDLPVTGVEAARKVLDPFEVQAPAFTASKYYPARDAHDILSHSPTTTASSRMAAAHDPSHFDAFDDHDSHYAGTTLRDSSIAMPIADAHGGGRPPSTLSDHRSASPPQMRPPSSLSQRLGAAGDRKSTAESGSYPSAQGEHMPYISEEYDPYADPPSKTASSVFNDKGDSALVYNAAGYAGNPSNYQDLEYAEGFDPHAQPNIPEKTGPLDRIMNAGRYPLEQRIEAKKRGIGRQRYPIVVWALTVTMVAVFIYELVVNAKAQGTPVSFKPTVNPMLGPSESALIRVGARFPPCMKTIEDVPVTTQFPCLNDTANPPDRLCSIENICGFGGFDGKEPNQWWRFITPIFLHAGFVHILLNMLAQLTAAAEIEREMGSIGFFIVYFAAGIFGNVLGGNFSLVGVPSVGASGAIFGVVAVAWIDLFANWQFQYRPVRKMIFMIIELVIGVAIGYIPYVDNFAHLGGFLMGILTGMTLYPVISTTKRHKAIVWFCRIATIPLAVVLYVVLIRNFYTSNPYAACSGCRYLSCIPTSANNHCKGTGLTTFTTNAIVLAFVSGLTRYSLLDSLDPQHCNALLNNGRWLDTKFKNWQPDGCMTHAYQSKDAEFCLGSGRAVFLGDSVTRKLFFQFANIVDPALPTSPPDDDSKHSDHLLHSRSGIQLSFYWDPFLNSTQLDDILNASDLGTSSNRPTLLVLGSGLWYLRYADMLSARPADEVVVLPIEDVIASKLSYERATTMLAADRDAMNSDLYHRIHPTSSGVMGMLGSSKHRFPISLPLAFNDMLDPSQTEDGLHFSDAIVRTQANLLLNLRCNDRLPKVFPLDKTCCRSYPWPHILHLVVLVTVLLWGPYTFLLHYRSSGPGSSWFGEETLPPLIISGAISAVYLADRTGFWLKEQKQFDPWTFGFLNILCLVVGLVTVRRGDKDLGFLNREQTDEWKGWMQIAILIYHYFGASKISGVYNPIRVLVAAYLFMTGYGHTTFYIKKADFGFKRVAQVMIRLNFFTMTLAYTMNTDYISYYFAPLVSTWYLILYLTMVFGSQFNERTVFLVGKILLSMGLVTWFMSEPWLLQALFDFLSRFCHIHWSAKEWAFRFNLDLWIVYFGMLSAVAFIKIREYRLTDHQYWPLVSKIGIGASALVIVWFFIFELAQPDKFVYNGWHPYISFLPVGAFVILRNANPILRSGTSRFFAFFGTCSLETFIIQYHLWLGADTKGILIILPWTRWRSLNMVLTAIVFVYISYNVSWATGEITSWICGDGGAKKQLPTTTNDAGYSPVSTSSRHDRDVSYSPVTSPDVVALTVQGDRHQKPEDGDSEQLLEPPMTPVRPRRWVDRLAEGPSPPSSSGFRLWYGGADLRPGLKTRVAAGFAVMWIVNILWMDP</sequence>
<feature type="transmembrane region" description="Helical" evidence="10">
    <location>
        <begin position="1224"/>
        <end position="1245"/>
    </location>
</feature>
<keyword evidence="15" id="KW-1185">Reference proteome</keyword>
<feature type="region of interest" description="Disordered" evidence="11">
    <location>
        <begin position="446"/>
        <end position="503"/>
    </location>
</feature>
<dbReference type="Gene3D" id="1.20.1540.10">
    <property type="entry name" value="Rhomboid-like"/>
    <property type="match status" value="1"/>
</dbReference>
<dbReference type="GO" id="GO:0030638">
    <property type="term" value="P:polyketide metabolic process"/>
    <property type="evidence" value="ECO:0007669"/>
    <property type="project" value="InterPro"/>
</dbReference>
<evidence type="ECO:0000313" key="15">
    <source>
        <dbReference type="Proteomes" id="UP000298327"/>
    </source>
</evidence>
<evidence type="ECO:0000256" key="1">
    <source>
        <dbReference type="ARBA" id="ARBA00000156"/>
    </source>
</evidence>
<dbReference type="EC" id="3.4.21.105" evidence="10"/>
<dbReference type="InterPro" id="IPR035952">
    <property type="entry name" value="Rhomboid-like_sf"/>
</dbReference>
<dbReference type="PANTHER" id="PTHR22936:SF69">
    <property type="entry name" value="RHOMBOID-LIKE PROTEIN"/>
    <property type="match status" value="1"/>
</dbReference>
<feature type="transmembrane region" description="Helical" evidence="10">
    <location>
        <begin position="1516"/>
        <end position="1534"/>
    </location>
</feature>
<dbReference type="InterPro" id="IPR009959">
    <property type="entry name" value="Cyclase_SnoaL-like"/>
</dbReference>
<dbReference type="InterPro" id="IPR022764">
    <property type="entry name" value="Peptidase_S54_rhomboid_dom"/>
</dbReference>
<feature type="transmembrane region" description="Helical" evidence="10">
    <location>
        <begin position="1299"/>
        <end position="1316"/>
    </location>
</feature>
<evidence type="ECO:0000256" key="2">
    <source>
        <dbReference type="ARBA" id="ARBA00004141"/>
    </source>
</evidence>
<name>A0A4Y9Z4V5_9AGAM</name>
<keyword evidence="8 10" id="KW-1133">Transmembrane helix</keyword>
<evidence type="ECO:0000256" key="11">
    <source>
        <dbReference type="SAM" id="MobiDB-lite"/>
    </source>
</evidence>
<feature type="transmembrane region" description="Helical" evidence="10">
    <location>
        <begin position="1260"/>
        <end position="1278"/>
    </location>
</feature>
<feature type="transmembrane region" description="Helical" evidence="10">
    <location>
        <begin position="1546"/>
        <end position="1565"/>
    </location>
</feature>